<feature type="transmembrane region" description="Helical" evidence="2">
    <location>
        <begin position="81"/>
        <end position="100"/>
    </location>
</feature>
<name>A0AAN7K4N6_9MYRT</name>
<reference evidence="3 4" key="1">
    <citation type="journal article" date="2023" name="Hortic Res">
        <title>Pangenome of water caltrop reveals structural variations and asymmetric subgenome divergence after allopolyploidization.</title>
        <authorList>
            <person name="Zhang X."/>
            <person name="Chen Y."/>
            <person name="Wang L."/>
            <person name="Yuan Y."/>
            <person name="Fang M."/>
            <person name="Shi L."/>
            <person name="Lu R."/>
            <person name="Comes H.P."/>
            <person name="Ma Y."/>
            <person name="Chen Y."/>
            <person name="Huang G."/>
            <person name="Zhou Y."/>
            <person name="Zheng Z."/>
            <person name="Qiu Y."/>
        </authorList>
    </citation>
    <scope>NUCLEOTIDE SEQUENCE [LARGE SCALE GENOMIC DNA]</scope>
    <source>
        <tissue evidence="3">Roots</tissue>
    </source>
</reference>
<sequence>MSADSRSASSGEHNLQYNGYGNLFEVSCKYVPPIRPIVLEHMDLSVSAGSLSTIVVIILRLCTSLLRFYGFINLSSEISDVKVILAVALTGILSSLYSRIRLASLRNFWVISLKDIIQPPHKENFNDAKEKGKPLASHFIRQKRKTNPAVLCGQFPMEFERGGGEEEAKSLNNRAGGCRSGSCHSWGVNSTVASSSASRSPTSSRTWTSIFLSIAIIIVSGLFIYGFDAVVFKLSKVTTFFNTPSSSSAAHRHCSSVDRIEYP</sequence>
<dbReference type="AlphaFoldDB" id="A0AAN7K4N6"/>
<dbReference type="EMBL" id="JAXIOK010000012">
    <property type="protein sequence ID" value="KAK4758249.1"/>
    <property type="molecule type" value="Genomic_DNA"/>
</dbReference>
<keyword evidence="4" id="KW-1185">Reference proteome</keyword>
<gene>
    <name evidence="3" type="ORF">SAY87_019550</name>
</gene>
<organism evidence="3 4">
    <name type="scientific">Trapa incisa</name>
    <dbReference type="NCBI Taxonomy" id="236973"/>
    <lineage>
        <taxon>Eukaryota</taxon>
        <taxon>Viridiplantae</taxon>
        <taxon>Streptophyta</taxon>
        <taxon>Embryophyta</taxon>
        <taxon>Tracheophyta</taxon>
        <taxon>Spermatophyta</taxon>
        <taxon>Magnoliopsida</taxon>
        <taxon>eudicotyledons</taxon>
        <taxon>Gunneridae</taxon>
        <taxon>Pentapetalae</taxon>
        <taxon>rosids</taxon>
        <taxon>malvids</taxon>
        <taxon>Myrtales</taxon>
        <taxon>Lythraceae</taxon>
        <taxon>Trapa</taxon>
    </lineage>
</organism>
<feature type="transmembrane region" description="Helical" evidence="2">
    <location>
        <begin position="48"/>
        <end position="69"/>
    </location>
</feature>
<comment type="caution">
    <text evidence="3">The sequence shown here is derived from an EMBL/GenBank/DDBJ whole genome shotgun (WGS) entry which is preliminary data.</text>
</comment>
<proteinExistence type="predicted"/>
<protein>
    <submittedName>
        <fullName evidence="3">Uncharacterized protein</fullName>
    </submittedName>
</protein>
<evidence type="ECO:0000313" key="3">
    <source>
        <dbReference type="EMBL" id="KAK4758249.1"/>
    </source>
</evidence>
<keyword evidence="2" id="KW-1133">Transmembrane helix</keyword>
<feature type="transmembrane region" description="Helical" evidence="2">
    <location>
        <begin position="207"/>
        <end position="227"/>
    </location>
</feature>
<evidence type="ECO:0000256" key="2">
    <source>
        <dbReference type="SAM" id="Phobius"/>
    </source>
</evidence>
<dbReference type="Proteomes" id="UP001345219">
    <property type="component" value="Chromosome 15"/>
</dbReference>
<evidence type="ECO:0000256" key="1">
    <source>
        <dbReference type="SAM" id="MobiDB-lite"/>
    </source>
</evidence>
<evidence type="ECO:0000313" key="4">
    <source>
        <dbReference type="Proteomes" id="UP001345219"/>
    </source>
</evidence>
<feature type="region of interest" description="Disordered" evidence="1">
    <location>
        <begin position="243"/>
        <end position="263"/>
    </location>
</feature>
<keyword evidence="2" id="KW-0472">Membrane</keyword>
<keyword evidence="2" id="KW-0812">Transmembrane</keyword>
<accession>A0AAN7K4N6</accession>